<evidence type="ECO:0000259" key="2">
    <source>
        <dbReference type="Pfam" id="PF09995"/>
    </source>
</evidence>
<evidence type="ECO:0000313" key="4">
    <source>
        <dbReference type="Proteomes" id="UP000013525"/>
    </source>
</evidence>
<dbReference type="eggNOG" id="COG3662">
    <property type="taxonomic scope" value="Bacteria"/>
</dbReference>
<dbReference type="InterPro" id="IPR018713">
    <property type="entry name" value="MPAB/Lcp_cat_dom"/>
</dbReference>
<organism evidence="3 4">
    <name type="scientific">Rhodococcus rhodnii LMG 5362</name>
    <dbReference type="NCBI Taxonomy" id="1273125"/>
    <lineage>
        <taxon>Bacteria</taxon>
        <taxon>Bacillati</taxon>
        <taxon>Actinomycetota</taxon>
        <taxon>Actinomycetes</taxon>
        <taxon>Mycobacteriales</taxon>
        <taxon>Nocardiaceae</taxon>
        <taxon>Rhodococcus</taxon>
    </lineage>
</organism>
<dbReference type="InterPro" id="IPR046366">
    <property type="entry name" value="MPAB"/>
</dbReference>
<dbReference type="EMBL" id="APMY01000022">
    <property type="protein sequence ID" value="EOM77852.1"/>
    <property type="molecule type" value="Genomic_DNA"/>
</dbReference>
<dbReference type="GO" id="GO:0016491">
    <property type="term" value="F:oxidoreductase activity"/>
    <property type="evidence" value="ECO:0007669"/>
    <property type="project" value="InterPro"/>
</dbReference>
<dbReference type="PANTHER" id="PTHR36124">
    <property type="match status" value="1"/>
</dbReference>
<dbReference type="PATRIC" id="fig|1273125.3.peg.719"/>
<dbReference type="Pfam" id="PF09995">
    <property type="entry name" value="MPAB_Lcp_cat"/>
    <property type="match status" value="1"/>
</dbReference>
<keyword evidence="4" id="KW-1185">Reference proteome</keyword>
<feature type="domain" description="ER-bound oxygenase mpaB/mpaB'/Rubber oxygenase catalytic" evidence="2">
    <location>
        <begin position="80"/>
        <end position="270"/>
    </location>
</feature>
<sequence length="326" mass="37312">MWPDAAKDESGKGEAMTTKAARAERPSEFPGGGRYGWLAHIETLDPVADAHEIHRITGGFEFPWDYKRALEFALFRTYCVPSISRVLVESGEFERRPQKRYDDTALLMAEMLEHGYDSPRGRSALRTVNRQHGRYTIAGDDMRYVLSTFVYDPLDWIDRYGWRALHPHERLAAFHFYREVGKRMGIKGIPADFDEFREFKADYENTRFRYSDDNRAIGQYTVRLFASWFPAPLRPVVRRGVYAMVDDTMRDAFGFPPASPLVRRAIDAALAVRARAERLMPPRTVSVAIDGDPGNRTYPGYPEGYTPADLGADRPAPEQESRRESS</sequence>
<evidence type="ECO:0000313" key="3">
    <source>
        <dbReference type="EMBL" id="EOM77852.1"/>
    </source>
</evidence>
<protein>
    <recommendedName>
        <fullName evidence="2">ER-bound oxygenase mpaB/mpaB'/Rubber oxygenase catalytic domain-containing protein</fullName>
    </recommendedName>
</protein>
<comment type="caution">
    <text evidence="3">The sequence shown here is derived from an EMBL/GenBank/DDBJ whole genome shotgun (WGS) entry which is preliminary data.</text>
</comment>
<feature type="region of interest" description="Disordered" evidence="1">
    <location>
        <begin position="285"/>
        <end position="326"/>
    </location>
</feature>
<evidence type="ECO:0000256" key="1">
    <source>
        <dbReference type="SAM" id="MobiDB-lite"/>
    </source>
</evidence>
<proteinExistence type="predicted"/>
<feature type="compositionally biased region" description="Basic and acidic residues" evidence="1">
    <location>
        <begin position="311"/>
        <end position="326"/>
    </location>
</feature>
<accession>R7WRA7</accession>
<dbReference type="AlphaFoldDB" id="R7WRA7"/>
<gene>
    <name evidence="3" type="ORF">Rrhod_0745</name>
</gene>
<feature type="compositionally biased region" description="Basic and acidic residues" evidence="1">
    <location>
        <begin position="1"/>
        <end position="12"/>
    </location>
</feature>
<name>R7WRA7_9NOCA</name>
<feature type="region of interest" description="Disordered" evidence="1">
    <location>
        <begin position="1"/>
        <end position="25"/>
    </location>
</feature>
<dbReference type="PANTHER" id="PTHR36124:SF1">
    <property type="entry name" value="ER-BOUND OXYGENASE MPAB_MPAB'_RUBBER OXYGENASE CATALYTIC DOMAIN-CONTAINING PROTEIN"/>
    <property type="match status" value="1"/>
</dbReference>
<dbReference type="Proteomes" id="UP000013525">
    <property type="component" value="Unassembled WGS sequence"/>
</dbReference>
<reference evidence="3 4" key="1">
    <citation type="journal article" date="2013" name="Genome Announc.">
        <title>Draft Genome Sequence of Rhodococcus rhodnii Strain LMG5362, a Symbiont of Rhodnius prolixus (Hemiptera, Reduviidae, Triatominae), the Principle Vector of Trypanosoma cruzi.</title>
        <authorList>
            <person name="Pachebat J.A."/>
            <person name="van Keulen G."/>
            <person name="Whitten M.M."/>
            <person name="Girdwood S."/>
            <person name="Del Sol R."/>
            <person name="Dyson P.J."/>
            <person name="Facey P.D."/>
        </authorList>
    </citation>
    <scope>NUCLEOTIDE SEQUENCE [LARGE SCALE GENOMIC DNA]</scope>
    <source>
        <strain evidence="3 4">LMG 5362</strain>
    </source>
</reference>